<dbReference type="EMBL" id="LAZR01061370">
    <property type="protein sequence ID" value="KKK63707.1"/>
    <property type="molecule type" value="Genomic_DNA"/>
</dbReference>
<comment type="caution">
    <text evidence="2">The sequence shown here is derived from an EMBL/GenBank/DDBJ whole genome shotgun (WGS) entry which is preliminary data.</text>
</comment>
<accession>A0A0F8X3K9</accession>
<evidence type="ECO:0000313" key="2">
    <source>
        <dbReference type="EMBL" id="KKK63707.1"/>
    </source>
</evidence>
<reference evidence="2" key="1">
    <citation type="journal article" date="2015" name="Nature">
        <title>Complex archaea that bridge the gap between prokaryotes and eukaryotes.</title>
        <authorList>
            <person name="Spang A."/>
            <person name="Saw J.H."/>
            <person name="Jorgensen S.L."/>
            <person name="Zaremba-Niedzwiedzka K."/>
            <person name="Martijn J."/>
            <person name="Lind A.E."/>
            <person name="van Eijk R."/>
            <person name="Schleper C."/>
            <person name="Guy L."/>
            <person name="Ettema T.J."/>
        </authorList>
    </citation>
    <scope>NUCLEOTIDE SEQUENCE</scope>
</reference>
<feature type="non-terminal residue" evidence="2">
    <location>
        <position position="364"/>
    </location>
</feature>
<evidence type="ECO:0000256" key="1">
    <source>
        <dbReference type="SAM" id="MobiDB-lite"/>
    </source>
</evidence>
<feature type="region of interest" description="Disordered" evidence="1">
    <location>
        <begin position="181"/>
        <end position="210"/>
    </location>
</feature>
<protein>
    <submittedName>
        <fullName evidence="2">Uncharacterized protein</fullName>
    </submittedName>
</protein>
<name>A0A0F8X3K9_9ZZZZ</name>
<sequence>MKMGGVFGGKLYKPKPADVTAMGKKLEWLHNKHEWAIDGLTDIKALNFGDIGEKFDTVLNHDIQMLFYTFQVPAVLMGAAKIPEGLARVQLDAFERRIQSIQAEVEKVIEQHIFRRVLQANGLDVHVEFEWGRPSSMETYERLAKVSEILKSPMTSGALKQLLEDQVVQLLNLPEDEYEALKQTEEEERRREEERPQPIVPGQQASPPKFVAPAEKEKVGESFENYNDINEWLGFKYNDYVKQILSFVRGDTFDLVRAQTVIEAAAGKLTATQITELKKVLGEGFKKNLSLTEMAANMDKRVKPKDLYRMKGGFIVKSAGIPVLARSAEFRSIAIVRSEVTRVANEGAIAHFKEGGVTKVRWVA</sequence>
<feature type="compositionally biased region" description="Basic and acidic residues" evidence="1">
    <location>
        <begin position="181"/>
        <end position="196"/>
    </location>
</feature>
<gene>
    <name evidence="2" type="ORF">LCGC14_2991580</name>
</gene>
<organism evidence="2">
    <name type="scientific">marine sediment metagenome</name>
    <dbReference type="NCBI Taxonomy" id="412755"/>
    <lineage>
        <taxon>unclassified sequences</taxon>
        <taxon>metagenomes</taxon>
        <taxon>ecological metagenomes</taxon>
    </lineage>
</organism>
<proteinExistence type="predicted"/>
<dbReference type="AlphaFoldDB" id="A0A0F8X3K9"/>